<gene>
    <name evidence="2" type="primary">lptC</name>
    <name evidence="2" type="ORF">PQU92_06390</name>
</gene>
<protein>
    <submittedName>
        <fullName evidence="2">LPS export ABC transporter periplasmic protein LptC</fullName>
    </submittedName>
</protein>
<keyword evidence="3" id="KW-1185">Reference proteome</keyword>
<organism evidence="2 3">
    <name type="scientific">Asticcacaulis aquaticus</name>
    <dbReference type="NCBI Taxonomy" id="2984212"/>
    <lineage>
        <taxon>Bacteria</taxon>
        <taxon>Pseudomonadati</taxon>
        <taxon>Pseudomonadota</taxon>
        <taxon>Alphaproteobacteria</taxon>
        <taxon>Caulobacterales</taxon>
        <taxon>Caulobacteraceae</taxon>
        <taxon>Asticcacaulis</taxon>
    </lineage>
</organism>
<feature type="transmembrane region" description="Helical" evidence="1">
    <location>
        <begin position="41"/>
        <end position="60"/>
    </location>
</feature>
<proteinExistence type="predicted"/>
<dbReference type="Pfam" id="PF06835">
    <property type="entry name" value="LptC"/>
    <property type="match status" value="1"/>
</dbReference>
<dbReference type="Proteomes" id="UP001214854">
    <property type="component" value="Unassembled WGS sequence"/>
</dbReference>
<accession>A0ABT5HTU0</accession>
<dbReference type="RefSeq" id="WP_272747383.1">
    <property type="nucleotide sequence ID" value="NZ_JAQQKX010000004.1"/>
</dbReference>
<reference evidence="2 3" key="1">
    <citation type="submission" date="2023-01" db="EMBL/GenBank/DDBJ databases">
        <title>Novel species of the genus Asticcacaulis isolated from rivers.</title>
        <authorList>
            <person name="Lu H."/>
        </authorList>
    </citation>
    <scope>NUCLEOTIDE SEQUENCE [LARGE SCALE GENOMIC DNA]</scope>
    <source>
        <strain evidence="2 3">BYS171W</strain>
    </source>
</reference>
<keyword evidence="1" id="KW-0472">Membrane</keyword>
<sequence length="223" mass="24675">MPQATDPLLPADFDQSASMHRLSQQAVAWKKRSRKIARLRLLFPALIIGLVVVMVVWIIVQSIINSMNVYNATGDDIRMTNPLYMDRNDNGNRFELRGLEAVRKGRNSSTVLLTAPRLEIRSENNRPSYLEAASGVYDDQKRTFQINKDVRLRSGGGFTLKTQAASVDLQRSVVIGNAPVEGEWASGRVTGQSFRVEDNGNRVIFKGKGNLQVAGTLSGQTAD</sequence>
<dbReference type="NCBIfam" id="TIGR04409">
    <property type="entry name" value="LptC_YrbK"/>
    <property type="match status" value="1"/>
</dbReference>
<evidence type="ECO:0000313" key="3">
    <source>
        <dbReference type="Proteomes" id="UP001214854"/>
    </source>
</evidence>
<evidence type="ECO:0000313" key="2">
    <source>
        <dbReference type="EMBL" id="MDC7682896.1"/>
    </source>
</evidence>
<evidence type="ECO:0000256" key="1">
    <source>
        <dbReference type="SAM" id="Phobius"/>
    </source>
</evidence>
<keyword evidence="1" id="KW-1133">Transmembrane helix</keyword>
<dbReference type="Gene3D" id="2.60.450.10">
    <property type="entry name" value="Lipopolysaccharide (LPS) transport protein A like domain"/>
    <property type="match status" value="1"/>
</dbReference>
<name>A0ABT5HTU0_9CAUL</name>
<comment type="caution">
    <text evidence="2">The sequence shown here is derived from an EMBL/GenBank/DDBJ whole genome shotgun (WGS) entry which is preliminary data.</text>
</comment>
<dbReference type="EMBL" id="JAQQKX010000004">
    <property type="protein sequence ID" value="MDC7682896.1"/>
    <property type="molecule type" value="Genomic_DNA"/>
</dbReference>
<keyword evidence="1" id="KW-0812">Transmembrane</keyword>
<dbReference type="InterPro" id="IPR010664">
    <property type="entry name" value="LipoPS_assembly_LptC-rel"/>
</dbReference>
<dbReference type="InterPro" id="IPR026265">
    <property type="entry name" value="LptC"/>
</dbReference>